<gene>
    <name evidence="1" type="ORF">RV045_12470</name>
</gene>
<protein>
    <submittedName>
        <fullName evidence="1">TA system VapC family ribonuclease toxin</fullName>
    </submittedName>
</protein>
<name>A0ACC6P5W6_9BURK</name>
<evidence type="ECO:0000313" key="2">
    <source>
        <dbReference type="Proteomes" id="UP001364695"/>
    </source>
</evidence>
<dbReference type="EMBL" id="JAWDIE010000022">
    <property type="protein sequence ID" value="MEJ7139234.1"/>
    <property type="molecule type" value="Genomic_DNA"/>
</dbReference>
<evidence type="ECO:0000313" key="1">
    <source>
        <dbReference type="EMBL" id="MEJ7139234.1"/>
    </source>
</evidence>
<reference evidence="1" key="1">
    <citation type="submission" date="2023-10" db="EMBL/GenBank/DDBJ databases">
        <title>Amphibacter perezi, gen. nov., sp. nov. a novel taxa of the family Comamonadaceae, class Betaproteobacteria isolated from the skin microbiota of Pelophylax perezi from different populations.</title>
        <authorList>
            <person name="Costa S."/>
            <person name="Proenca D.N."/>
            <person name="Lopes I."/>
            <person name="Morais P.V."/>
        </authorList>
    </citation>
    <scope>NUCLEOTIDE SEQUENCE</scope>
    <source>
        <strain evidence="1">SL12-8</strain>
    </source>
</reference>
<comment type="caution">
    <text evidence="1">The sequence shown here is derived from an EMBL/GenBank/DDBJ whole genome shotgun (WGS) entry which is preliminary data.</text>
</comment>
<accession>A0ACC6P5W6</accession>
<proteinExistence type="predicted"/>
<sequence>MAQRALLDVNVLIALFDPDHVHHPRVTDWMMRQVPHGWATCPLTQLGLLRIMSQPAYPHPIGLSVLRASLAKATSHPAHQFWAADISPLDDRLFPPDRLHGHQQLTDAYLLALAVANEGVLATLDQRIPLSAVAGARPHHLQLI</sequence>
<dbReference type="Proteomes" id="UP001364695">
    <property type="component" value="Unassembled WGS sequence"/>
</dbReference>
<organism evidence="1 2">
    <name type="scientific">Amphibiibacter pelophylacis</name>
    <dbReference type="NCBI Taxonomy" id="1799477"/>
    <lineage>
        <taxon>Bacteria</taxon>
        <taxon>Pseudomonadati</taxon>
        <taxon>Pseudomonadota</taxon>
        <taxon>Betaproteobacteria</taxon>
        <taxon>Burkholderiales</taxon>
        <taxon>Sphaerotilaceae</taxon>
        <taxon>Amphibiibacter</taxon>
    </lineage>
</organism>
<keyword evidence="2" id="KW-1185">Reference proteome</keyword>